<evidence type="ECO:0000256" key="1">
    <source>
        <dbReference type="ARBA" id="ARBA00023015"/>
    </source>
</evidence>
<evidence type="ECO:0000256" key="3">
    <source>
        <dbReference type="ARBA" id="ARBA00023163"/>
    </source>
</evidence>
<evidence type="ECO:0000313" key="6">
    <source>
        <dbReference type="EMBL" id="QMW79687.1"/>
    </source>
</evidence>
<dbReference type="GeneID" id="75054949"/>
<dbReference type="EMBL" id="CP039126">
    <property type="protein sequence ID" value="QMW79687.1"/>
    <property type="molecule type" value="Genomic_DNA"/>
</dbReference>
<dbReference type="PANTHER" id="PTHR47506">
    <property type="entry name" value="TRANSCRIPTIONAL REGULATORY PROTEIN"/>
    <property type="match status" value="1"/>
</dbReference>
<feature type="domain" description="HTH tetR-type" evidence="5">
    <location>
        <begin position="11"/>
        <end position="71"/>
    </location>
</feature>
<dbReference type="InterPro" id="IPR001647">
    <property type="entry name" value="HTH_TetR"/>
</dbReference>
<keyword evidence="2 4" id="KW-0238">DNA-binding</keyword>
<dbReference type="Proteomes" id="UP000515789">
    <property type="component" value="Chromosome"/>
</dbReference>
<dbReference type="GO" id="GO:0003677">
    <property type="term" value="F:DNA binding"/>
    <property type="evidence" value="ECO:0007669"/>
    <property type="project" value="UniProtKB-UniRule"/>
</dbReference>
<protein>
    <submittedName>
        <fullName evidence="6">TetR/AcrR family transcriptional regulator</fullName>
    </submittedName>
</protein>
<dbReference type="InterPro" id="IPR009057">
    <property type="entry name" value="Homeodomain-like_sf"/>
</dbReference>
<keyword evidence="1" id="KW-0805">Transcription regulation</keyword>
<evidence type="ECO:0000259" key="5">
    <source>
        <dbReference type="PROSITE" id="PS50977"/>
    </source>
</evidence>
<keyword evidence="3" id="KW-0804">Transcription</keyword>
<dbReference type="PROSITE" id="PS01081">
    <property type="entry name" value="HTH_TETR_1"/>
    <property type="match status" value="1"/>
</dbReference>
<dbReference type="RefSeq" id="WP_018593553.1">
    <property type="nucleotide sequence ID" value="NZ_AP031416.1"/>
</dbReference>
<sequence>MARSFSEREKENIRKSLIDICKQSWTQYGYKKTSVDEMCKQVGISKGAFYLFFESKEALFCEVLCSVQREICEMAEAAMEEEKGKSGVVKALKLIYRAYDKNSFLYGSDTADYTILMNKVSEEQAKEMEQAGELSRQLFLCHPTLKFRVNDNMAISVIYSLIMNIKNKDILPQNHLEVFDFMTDKLIDDLYE</sequence>
<proteinExistence type="predicted"/>
<gene>
    <name evidence="6" type="ORF">E5259_19930</name>
</gene>
<dbReference type="SUPFAM" id="SSF46689">
    <property type="entry name" value="Homeodomain-like"/>
    <property type="match status" value="1"/>
</dbReference>
<feature type="DNA-binding region" description="H-T-H motif" evidence="4">
    <location>
        <begin position="34"/>
        <end position="53"/>
    </location>
</feature>
<name>A0A7G5MYJ4_9FIRM</name>
<dbReference type="PANTHER" id="PTHR47506:SF3">
    <property type="entry name" value="HTH-TYPE TRANSCRIPTIONAL REGULATOR LMRA"/>
    <property type="match status" value="1"/>
</dbReference>
<dbReference type="Pfam" id="PF00440">
    <property type="entry name" value="TetR_N"/>
    <property type="match status" value="1"/>
</dbReference>
<evidence type="ECO:0000256" key="2">
    <source>
        <dbReference type="ARBA" id="ARBA00023125"/>
    </source>
</evidence>
<organism evidence="6 7">
    <name type="scientific">Blautia producta</name>
    <dbReference type="NCBI Taxonomy" id="33035"/>
    <lineage>
        <taxon>Bacteria</taxon>
        <taxon>Bacillati</taxon>
        <taxon>Bacillota</taxon>
        <taxon>Clostridia</taxon>
        <taxon>Lachnospirales</taxon>
        <taxon>Lachnospiraceae</taxon>
        <taxon>Blautia</taxon>
    </lineage>
</organism>
<accession>A0A7G5MYJ4</accession>
<dbReference type="AlphaFoldDB" id="A0A7G5MYJ4"/>
<evidence type="ECO:0000313" key="7">
    <source>
        <dbReference type="Proteomes" id="UP000515789"/>
    </source>
</evidence>
<reference evidence="6 7" key="1">
    <citation type="submission" date="2019-04" db="EMBL/GenBank/DDBJ databases">
        <authorList>
            <person name="Schori C."/>
            <person name="Ahrens C."/>
        </authorList>
    </citation>
    <scope>NUCLEOTIDE SEQUENCE [LARGE SCALE GENOMIC DNA]</scope>
    <source>
        <strain evidence="6 7">DSM 2950</strain>
    </source>
</reference>
<dbReference type="PROSITE" id="PS50977">
    <property type="entry name" value="HTH_TETR_2"/>
    <property type="match status" value="1"/>
</dbReference>
<dbReference type="InterPro" id="IPR023772">
    <property type="entry name" value="DNA-bd_HTH_TetR-type_CS"/>
</dbReference>
<dbReference type="Gene3D" id="1.10.357.10">
    <property type="entry name" value="Tetracycline Repressor, domain 2"/>
    <property type="match status" value="1"/>
</dbReference>
<evidence type="ECO:0000256" key="4">
    <source>
        <dbReference type="PROSITE-ProRule" id="PRU00335"/>
    </source>
</evidence>